<dbReference type="InterPro" id="IPR003439">
    <property type="entry name" value="ABC_transporter-like_ATP-bd"/>
</dbReference>
<keyword evidence="6" id="KW-1185">Reference proteome</keyword>
<dbReference type="Pfam" id="PF00005">
    <property type="entry name" value="ABC_tran"/>
    <property type="match status" value="1"/>
</dbReference>
<dbReference type="GO" id="GO:0005524">
    <property type="term" value="F:ATP binding"/>
    <property type="evidence" value="ECO:0007669"/>
    <property type="project" value="UniProtKB-KW"/>
</dbReference>
<dbReference type="Proteomes" id="UP000050920">
    <property type="component" value="Unassembled WGS sequence"/>
</dbReference>
<dbReference type="EMBL" id="AYGX02000100">
    <property type="protein sequence ID" value="KRO26897.1"/>
    <property type="molecule type" value="Genomic_DNA"/>
</dbReference>
<evidence type="ECO:0000256" key="2">
    <source>
        <dbReference type="ARBA" id="ARBA00022741"/>
    </source>
</evidence>
<sequence>MTVILAAQHVCKQVDDHGRSLLQDINLTAQAGEFLSVIGPSGSGKTTLLQCLSGLQSVTTGQVELFGKPLTHLTASQQSQLRRTELSFIFQSYNLLPALSVLDNIALPLRLTHQAVERQKIEAQLAALQFHADLKQLPAQLSGGEQQKVAIVRALMTQAKLIFADEPTGALDSVSRELIFSRLRHLAAQGVGIVMVTHDIELAAQTDRAVVLRDGQLVAEYQTPNEATLLAALHEKAVLTNA</sequence>
<evidence type="ECO:0000256" key="1">
    <source>
        <dbReference type="ARBA" id="ARBA00022448"/>
    </source>
</evidence>
<dbReference type="GO" id="GO:0022857">
    <property type="term" value="F:transmembrane transporter activity"/>
    <property type="evidence" value="ECO:0007669"/>
    <property type="project" value="TreeGrafter"/>
</dbReference>
<keyword evidence="3 5" id="KW-0067">ATP-binding</keyword>
<dbReference type="RefSeq" id="WP_029778777.1">
    <property type="nucleotide sequence ID" value="NZ_AYGX02000100.1"/>
</dbReference>
<dbReference type="PROSITE" id="PS50893">
    <property type="entry name" value="ABC_TRANSPORTER_2"/>
    <property type="match status" value="1"/>
</dbReference>
<evidence type="ECO:0000256" key="3">
    <source>
        <dbReference type="ARBA" id="ARBA00022840"/>
    </source>
</evidence>
<dbReference type="InterPro" id="IPR027417">
    <property type="entry name" value="P-loop_NTPase"/>
</dbReference>
<proteinExistence type="predicted"/>
<evidence type="ECO:0000313" key="6">
    <source>
        <dbReference type="Proteomes" id="UP000050920"/>
    </source>
</evidence>
<accession>A0A0R2NMC4</accession>
<dbReference type="InterPro" id="IPR003593">
    <property type="entry name" value="AAA+_ATPase"/>
</dbReference>
<dbReference type="GO" id="GO:0016887">
    <property type="term" value="F:ATP hydrolysis activity"/>
    <property type="evidence" value="ECO:0007669"/>
    <property type="project" value="InterPro"/>
</dbReference>
<dbReference type="InterPro" id="IPR017911">
    <property type="entry name" value="MacB-like_ATP-bd"/>
</dbReference>
<comment type="caution">
    <text evidence="5">The sequence shown here is derived from an EMBL/GenBank/DDBJ whole genome shotgun (WGS) entry which is preliminary data.</text>
</comment>
<organism evidence="5 6">
    <name type="scientific">Lactiplantibacillus fabifermentans DSM 21115</name>
    <dbReference type="NCBI Taxonomy" id="1413187"/>
    <lineage>
        <taxon>Bacteria</taxon>
        <taxon>Bacillati</taxon>
        <taxon>Bacillota</taxon>
        <taxon>Bacilli</taxon>
        <taxon>Lactobacillales</taxon>
        <taxon>Lactobacillaceae</taxon>
        <taxon>Lactiplantibacillus</taxon>
    </lineage>
</organism>
<dbReference type="InterPro" id="IPR017871">
    <property type="entry name" value="ABC_transporter-like_CS"/>
</dbReference>
<protein>
    <submittedName>
        <fullName evidence="5">ABC transporter ATP-binding protein</fullName>
    </submittedName>
</protein>
<dbReference type="AlphaFoldDB" id="A0A0R2NMC4"/>
<dbReference type="PROSITE" id="PS00211">
    <property type="entry name" value="ABC_TRANSPORTER_1"/>
    <property type="match status" value="1"/>
</dbReference>
<name>A0A0R2NMC4_9LACO</name>
<dbReference type="PANTHER" id="PTHR24220">
    <property type="entry name" value="IMPORT ATP-BINDING PROTEIN"/>
    <property type="match status" value="1"/>
</dbReference>
<keyword evidence="1" id="KW-0813">Transport</keyword>
<dbReference type="PANTHER" id="PTHR24220:SF692">
    <property type="entry name" value="ABC TRANSPORTER DOMAIN-CONTAINING PROTEIN"/>
    <property type="match status" value="1"/>
</dbReference>
<evidence type="ECO:0000259" key="4">
    <source>
        <dbReference type="PROSITE" id="PS50893"/>
    </source>
</evidence>
<reference evidence="5 6" key="1">
    <citation type="journal article" date="2015" name="Genome Announc.">
        <title>Expanding the biotechnology potential of lactobacilli through comparative genomics of 213 strains and associated genera.</title>
        <authorList>
            <person name="Sun Z."/>
            <person name="Harris H.M."/>
            <person name="McCann A."/>
            <person name="Guo C."/>
            <person name="Argimon S."/>
            <person name="Zhang W."/>
            <person name="Yang X."/>
            <person name="Jeffery I.B."/>
            <person name="Cooney J.C."/>
            <person name="Kagawa T.F."/>
            <person name="Liu W."/>
            <person name="Song Y."/>
            <person name="Salvetti E."/>
            <person name="Wrobel A."/>
            <person name="Rasinkangas P."/>
            <person name="Parkhill J."/>
            <person name="Rea M.C."/>
            <person name="O'Sullivan O."/>
            <person name="Ritari J."/>
            <person name="Douillard F.P."/>
            <person name="Paul Ross R."/>
            <person name="Yang R."/>
            <person name="Briner A.E."/>
            <person name="Felis G.E."/>
            <person name="de Vos W.M."/>
            <person name="Barrangou R."/>
            <person name="Klaenhammer T.R."/>
            <person name="Caufield P.W."/>
            <person name="Cui Y."/>
            <person name="Zhang H."/>
            <person name="O'Toole P.W."/>
        </authorList>
    </citation>
    <scope>NUCLEOTIDE SEQUENCE [LARGE SCALE GENOMIC DNA]</scope>
    <source>
        <strain evidence="5 6">DSM 21115</strain>
    </source>
</reference>
<dbReference type="Gene3D" id="3.40.50.300">
    <property type="entry name" value="P-loop containing nucleotide triphosphate hydrolases"/>
    <property type="match status" value="1"/>
</dbReference>
<evidence type="ECO:0000313" key="5">
    <source>
        <dbReference type="EMBL" id="KRO26897.1"/>
    </source>
</evidence>
<dbReference type="SUPFAM" id="SSF52540">
    <property type="entry name" value="P-loop containing nucleoside triphosphate hydrolases"/>
    <property type="match status" value="1"/>
</dbReference>
<gene>
    <name evidence="5" type="ORF">DY78_GL000461</name>
</gene>
<dbReference type="InterPro" id="IPR015854">
    <property type="entry name" value="ABC_transpr_LolD-like"/>
</dbReference>
<dbReference type="SMART" id="SM00382">
    <property type="entry name" value="AAA"/>
    <property type="match status" value="1"/>
</dbReference>
<dbReference type="GO" id="GO:0005886">
    <property type="term" value="C:plasma membrane"/>
    <property type="evidence" value="ECO:0007669"/>
    <property type="project" value="TreeGrafter"/>
</dbReference>
<feature type="domain" description="ABC transporter" evidence="4">
    <location>
        <begin position="5"/>
        <end position="239"/>
    </location>
</feature>
<dbReference type="CDD" id="cd03255">
    <property type="entry name" value="ABC_MJ0796_LolCDE_FtsE"/>
    <property type="match status" value="1"/>
</dbReference>
<keyword evidence="2" id="KW-0547">Nucleotide-binding</keyword>